<dbReference type="GO" id="GO:0005576">
    <property type="term" value="C:extracellular region"/>
    <property type="evidence" value="ECO:0007669"/>
    <property type="project" value="TreeGrafter"/>
</dbReference>
<sequence>MSGKWKIFHLAAISALLITSHTFGAPLPAILTGKWQVKEVHLNTESGRTTEYAWNDPRLNGRIFEFTPDEVSDDADDFPGRCAEPTAHDIDASLRDLMLRSLVGYAYPAPPDVDPVRDYKLESAEGMHIRAFTLICTTGRWQSDLGRSDNTDNKNKGIPGAWIALAEDQKMYLRWRDEVMLVLMKIPSNAPIQASFPCLKASTSTEHAICGSYQLAAFDQSIAESYRRAVNQAKASGSPMATLIQDQRLWVKDRDACGANVECLLGSMRRRLAALAAGSNGS</sequence>
<feature type="domain" description="Lysozyme inhibitor LprI-like N-terminal" evidence="2">
    <location>
        <begin position="198"/>
        <end position="273"/>
    </location>
</feature>
<feature type="chain" id="PRO_5044264557" evidence="1">
    <location>
        <begin position="25"/>
        <end position="282"/>
    </location>
</feature>
<evidence type="ECO:0000259" key="2">
    <source>
        <dbReference type="Pfam" id="PF07007"/>
    </source>
</evidence>
<dbReference type="InterPro" id="IPR009739">
    <property type="entry name" value="LprI-like_N"/>
</dbReference>
<keyword evidence="1" id="KW-0732">Signal</keyword>
<dbReference type="EMBL" id="CP104214">
    <property type="protein sequence ID" value="UWX70003.1"/>
    <property type="molecule type" value="Genomic_DNA"/>
</dbReference>
<organism evidence="3 4">
    <name type="scientific">Burkholderia gladioli</name>
    <name type="common">Pseudomonas marginata</name>
    <name type="synonym">Phytomonas marginata</name>
    <dbReference type="NCBI Taxonomy" id="28095"/>
    <lineage>
        <taxon>Bacteria</taxon>
        <taxon>Pseudomonadati</taxon>
        <taxon>Pseudomonadota</taxon>
        <taxon>Betaproteobacteria</taxon>
        <taxon>Burkholderiales</taxon>
        <taxon>Burkholderiaceae</taxon>
        <taxon>Burkholderia</taxon>
    </lineage>
</organism>
<evidence type="ECO:0000313" key="3">
    <source>
        <dbReference type="EMBL" id="UWX70003.1"/>
    </source>
</evidence>
<dbReference type="Gene3D" id="1.20.1270.180">
    <property type="match status" value="1"/>
</dbReference>
<dbReference type="PANTHER" id="PTHR37549:SF1">
    <property type="entry name" value="LIPOPROTEIN LPRI"/>
    <property type="match status" value="1"/>
</dbReference>
<evidence type="ECO:0000256" key="1">
    <source>
        <dbReference type="SAM" id="SignalP"/>
    </source>
</evidence>
<dbReference type="AlphaFoldDB" id="A0AB38TTM4"/>
<accession>A0AB38TTM4</accession>
<evidence type="ECO:0000313" key="4">
    <source>
        <dbReference type="Proteomes" id="UP001059745"/>
    </source>
</evidence>
<gene>
    <name evidence="3" type="ORF">NYZ96_17715</name>
</gene>
<proteinExistence type="predicted"/>
<name>A0AB38TTM4_BURGA</name>
<dbReference type="RefSeq" id="WP_124083958.1">
    <property type="nucleotide sequence ID" value="NZ_CADEVX010000001.1"/>
</dbReference>
<protein>
    <submittedName>
        <fullName evidence="3">Lysozyme inhibitor LprI family protein</fullName>
    </submittedName>
</protein>
<dbReference type="InterPro" id="IPR052755">
    <property type="entry name" value="Lysozyme_Inhibitor_LprI"/>
</dbReference>
<dbReference type="PANTHER" id="PTHR37549">
    <property type="entry name" value="LIPOPROTEIN LPRI"/>
    <property type="match status" value="1"/>
</dbReference>
<feature type="signal peptide" evidence="1">
    <location>
        <begin position="1"/>
        <end position="24"/>
    </location>
</feature>
<reference evidence="3" key="1">
    <citation type="submission" date="2022-09" db="EMBL/GenBank/DDBJ databases">
        <title>Genomic of Burkholderia gladioli.</title>
        <authorList>
            <person name="Wu H."/>
        </authorList>
    </citation>
    <scope>NUCLEOTIDE SEQUENCE</scope>
    <source>
        <strain evidence="3">ZN-S4</strain>
    </source>
</reference>
<dbReference type="Proteomes" id="UP001059745">
    <property type="component" value="Chromosome 1"/>
</dbReference>
<dbReference type="Pfam" id="PF07007">
    <property type="entry name" value="LprI"/>
    <property type="match status" value="1"/>
</dbReference>